<feature type="transmembrane region" description="Helical" evidence="8">
    <location>
        <begin position="326"/>
        <end position="348"/>
    </location>
</feature>
<feature type="transmembrane region" description="Helical" evidence="8">
    <location>
        <begin position="231"/>
        <end position="253"/>
    </location>
</feature>
<feature type="transmembrane region" description="Helical" evidence="8">
    <location>
        <begin position="119"/>
        <end position="137"/>
    </location>
</feature>
<evidence type="ECO:0000256" key="7">
    <source>
        <dbReference type="SAM" id="MobiDB-lite"/>
    </source>
</evidence>
<evidence type="ECO:0000313" key="11">
    <source>
        <dbReference type="Proteomes" id="UP000474967"/>
    </source>
</evidence>
<evidence type="ECO:0000313" key="10">
    <source>
        <dbReference type="EMBL" id="NEN05892.1"/>
    </source>
</evidence>
<dbReference type="EMBL" id="JAAGWY010000002">
    <property type="protein sequence ID" value="NEN05892.1"/>
    <property type="molecule type" value="Genomic_DNA"/>
</dbReference>
<evidence type="ECO:0000256" key="6">
    <source>
        <dbReference type="ARBA" id="ARBA00023136"/>
    </source>
</evidence>
<dbReference type="GO" id="GO:0005886">
    <property type="term" value="C:plasma membrane"/>
    <property type="evidence" value="ECO:0007669"/>
    <property type="project" value="UniProtKB-SubCell"/>
</dbReference>
<feature type="transmembrane region" description="Helical" evidence="8">
    <location>
        <begin position="303"/>
        <end position="320"/>
    </location>
</feature>
<comment type="subcellular location">
    <subcellularLocation>
        <location evidence="1">Cell membrane</location>
        <topology evidence="1">Multi-pass membrane protein</topology>
    </subcellularLocation>
</comment>
<feature type="transmembrane region" description="Helical" evidence="8">
    <location>
        <begin position="273"/>
        <end position="294"/>
    </location>
</feature>
<keyword evidence="4 8" id="KW-0812">Transmembrane</keyword>
<dbReference type="SUPFAM" id="SSF103473">
    <property type="entry name" value="MFS general substrate transporter"/>
    <property type="match status" value="1"/>
</dbReference>
<evidence type="ECO:0000256" key="2">
    <source>
        <dbReference type="ARBA" id="ARBA00022448"/>
    </source>
</evidence>
<comment type="caution">
    <text evidence="10">The sequence shown here is derived from an EMBL/GenBank/DDBJ whole genome shotgun (WGS) entry which is preliminary data.</text>
</comment>
<evidence type="ECO:0000259" key="9">
    <source>
        <dbReference type="PROSITE" id="PS50850"/>
    </source>
</evidence>
<dbReference type="InterPro" id="IPR020846">
    <property type="entry name" value="MFS_dom"/>
</dbReference>
<dbReference type="AlphaFoldDB" id="A0A6L9XWT3"/>
<feature type="domain" description="Major facilitator superfamily (MFS) profile" evidence="9">
    <location>
        <begin position="24"/>
        <end position="413"/>
    </location>
</feature>
<organism evidence="10 11">
    <name type="scientific">Leifsonia tongyongensis</name>
    <dbReference type="NCBI Taxonomy" id="1268043"/>
    <lineage>
        <taxon>Bacteria</taxon>
        <taxon>Bacillati</taxon>
        <taxon>Actinomycetota</taxon>
        <taxon>Actinomycetes</taxon>
        <taxon>Micrococcales</taxon>
        <taxon>Microbacteriaceae</taxon>
        <taxon>Leifsonia</taxon>
    </lineage>
</organism>
<name>A0A6L9XWT3_9MICO</name>
<feature type="transmembrane region" description="Helical" evidence="8">
    <location>
        <begin position="185"/>
        <end position="210"/>
    </location>
</feature>
<protein>
    <submittedName>
        <fullName evidence="10">MFS transporter</fullName>
    </submittedName>
</protein>
<feature type="transmembrane region" description="Helical" evidence="8">
    <location>
        <begin position="388"/>
        <end position="409"/>
    </location>
</feature>
<evidence type="ECO:0000256" key="4">
    <source>
        <dbReference type="ARBA" id="ARBA00022692"/>
    </source>
</evidence>
<reference evidence="10 11" key="1">
    <citation type="journal article" date="2014" name="J. Microbiol.">
        <title>Diaminobutyricibacter tongyongensis gen. nov., sp. nov. and Homoserinibacter gongjuensis gen. nov., sp. nov. belong to the family Microbacteriaceae.</title>
        <authorList>
            <person name="Kim S.J."/>
            <person name="Ahn J.H."/>
            <person name="Weon H.Y."/>
            <person name="Hamada M."/>
            <person name="Suzuki K."/>
            <person name="Kwon S.W."/>
        </authorList>
    </citation>
    <scope>NUCLEOTIDE SEQUENCE [LARGE SCALE GENOMIC DNA]</scope>
    <source>
        <strain evidence="10 11">NBRC 108724</strain>
    </source>
</reference>
<dbReference type="PROSITE" id="PS50850">
    <property type="entry name" value="MFS"/>
    <property type="match status" value="1"/>
</dbReference>
<feature type="region of interest" description="Disordered" evidence="7">
    <location>
        <begin position="417"/>
        <end position="450"/>
    </location>
</feature>
<evidence type="ECO:0000256" key="1">
    <source>
        <dbReference type="ARBA" id="ARBA00004651"/>
    </source>
</evidence>
<dbReference type="PANTHER" id="PTHR23513:SF11">
    <property type="entry name" value="STAPHYLOFERRIN A TRANSPORTER"/>
    <property type="match status" value="1"/>
</dbReference>
<dbReference type="InterPro" id="IPR036259">
    <property type="entry name" value="MFS_trans_sf"/>
</dbReference>
<keyword evidence="6 8" id="KW-0472">Membrane</keyword>
<dbReference type="RefSeq" id="WP_163289274.1">
    <property type="nucleotide sequence ID" value="NZ_JAAGWY010000002.1"/>
</dbReference>
<evidence type="ECO:0000256" key="3">
    <source>
        <dbReference type="ARBA" id="ARBA00022475"/>
    </source>
</evidence>
<sequence>MTTAIQTGGVPPAQQNLHAGLFAAFGVPNFSRFVIGQGVSLIGTWTETVAQALLVLQLTNSAIAVGFATAARYLPVLLLTPYAGLIVDRRNKRKILLVTAMCLASLSAILGVLVLTHTVAYWSIILVALGFGVMSALDNPARQAFVPEMVGRPLIRNAVTLNTTVVNVGRAIGPVTAAILIGTLGIGWCFIVNAASFIAVIVALATMNVPALHPVGSVGRAKGQLRSGFRYAVRIPEIIAPVAMMALIGTFTYEFEVSLPLFAHVTLSGTPATYSWLLGAFGAGSVIGGLYCVWRPQVGLRRLVGAAIVYAVAMTATAFAPNVAVAVLLLVVVGMGSIAFITIGNSTIQLAAKPEYRGRVTALWSTAFLGSTPIGASIIGYVDSISPRLALGVGAAACVVAAFVGWHFVRRQRRETATGVWPTQAGGPSRRRTSGTRAARTGRPAGSTAG</sequence>
<gene>
    <name evidence="10" type="ORF">G3T36_08395</name>
</gene>
<keyword evidence="11" id="KW-1185">Reference proteome</keyword>
<dbReference type="Pfam" id="PF05977">
    <property type="entry name" value="MFS_3"/>
    <property type="match status" value="1"/>
</dbReference>
<feature type="transmembrane region" description="Helical" evidence="8">
    <location>
        <begin position="95"/>
        <end position="113"/>
    </location>
</feature>
<keyword evidence="3" id="KW-1003">Cell membrane</keyword>
<evidence type="ECO:0000256" key="5">
    <source>
        <dbReference type="ARBA" id="ARBA00022989"/>
    </source>
</evidence>
<feature type="transmembrane region" description="Helical" evidence="8">
    <location>
        <begin position="360"/>
        <end position="382"/>
    </location>
</feature>
<dbReference type="GO" id="GO:0022857">
    <property type="term" value="F:transmembrane transporter activity"/>
    <property type="evidence" value="ECO:0007669"/>
    <property type="project" value="InterPro"/>
</dbReference>
<dbReference type="Gene3D" id="1.20.1250.20">
    <property type="entry name" value="MFS general substrate transporter like domains"/>
    <property type="match status" value="2"/>
</dbReference>
<dbReference type="InterPro" id="IPR010290">
    <property type="entry name" value="TM_effector"/>
</dbReference>
<feature type="transmembrane region" description="Helical" evidence="8">
    <location>
        <begin position="62"/>
        <end position="83"/>
    </location>
</feature>
<evidence type="ECO:0000256" key="8">
    <source>
        <dbReference type="SAM" id="Phobius"/>
    </source>
</evidence>
<keyword evidence="5 8" id="KW-1133">Transmembrane helix</keyword>
<dbReference type="PANTHER" id="PTHR23513">
    <property type="entry name" value="INTEGRAL MEMBRANE EFFLUX PROTEIN-RELATED"/>
    <property type="match status" value="1"/>
</dbReference>
<feature type="transmembrane region" description="Helical" evidence="8">
    <location>
        <begin position="158"/>
        <end position="179"/>
    </location>
</feature>
<proteinExistence type="predicted"/>
<feature type="compositionally biased region" description="Low complexity" evidence="7">
    <location>
        <begin position="435"/>
        <end position="450"/>
    </location>
</feature>
<dbReference type="Proteomes" id="UP000474967">
    <property type="component" value="Unassembled WGS sequence"/>
</dbReference>
<dbReference type="CDD" id="cd06173">
    <property type="entry name" value="MFS_MefA_like"/>
    <property type="match status" value="1"/>
</dbReference>
<accession>A0A6L9XWT3</accession>
<keyword evidence="2" id="KW-0813">Transport</keyword>